<dbReference type="InterPro" id="IPR022344">
    <property type="entry name" value="GTA_major-tail"/>
</dbReference>
<dbReference type="Pfam" id="PF06199">
    <property type="entry name" value="Phage_tail_2"/>
    <property type="match status" value="1"/>
</dbReference>
<name>A0ABQ1XPT7_9PROT</name>
<gene>
    <name evidence="1" type="ORF">GCM10007420_14770</name>
</gene>
<keyword evidence="2" id="KW-1185">Reference proteome</keyword>
<dbReference type="RefSeq" id="WP_188451936.1">
    <property type="nucleotide sequence ID" value="NZ_BMFS01000006.1"/>
</dbReference>
<comment type="caution">
    <text evidence="1">The sequence shown here is derived from an EMBL/GenBank/DDBJ whole genome shotgun (WGS) entry which is preliminary data.</text>
</comment>
<evidence type="ECO:0000313" key="2">
    <source>
        <dbReference type="Proteomes" id="UP000648722"/>
    </source>
</evidence>
<dbReference type="Proteomes" id="UP000648722">
    <property type="component" value="Unassembled WGS sequence"/>
</dbReference>
<dbReference type="NCBIfam" id="TIGR02126">
    <property type="entry name" value="phgtail_TP901_1"/>
    <property type="match status" value="1"/>
</dbReference>
<reference evidence="2" key="1">
    <citation type="journal article" date="2019" name="Int. J. Syst. Evol. Microbiol.">
        <title>The Global Catalogue of Microorganisms (GCM) 10K type strain sequencing project: providing services to taxonomists for standard genome sequencing and annotation.</title>
        <authorList>
            <consortium name="The Broad Institute Genomics Platform"/>
            <consortium name="The Broad Institute Genome Sequencing Center for Infectious Disease"/>
            <person name="Wu L."/>
            <person name="Ma J."/>
        </authorList>
    </citation>
    <scope>NUCLEOTIDE SEQUENCE [LARGE SCALE GENOMIC DNA]</scope>
    <source>
        <strain evidence="2">CGMCC 1.12766</strain>
    </source>
</reference>
<protein>
    <submittedName>
        <fullName evidence="1">Phage major tail protein, TP901-1 family</fullName>
    </submittedName>
</protein>
<sequence>MTAQAGRDMLIKLGNGASEESFTSVAGLRAKALSLNARTIDATHSGSPGQWRELIAGAGVKTAAVTGTGIFLSGEGDNAIRQAFFAGATPNFQLVIPGFGIIEGPFAISALEYAGRHDGEATFSMSLASAGALSFEAL</sequence>
<organism evidence="1 2">
    <name type="scientific">Glycocaulis albus</name>
    <dbReference type="NCBI Taxonomy" id="1382801"/>
    <lineage>
        <taxon>Bacteria</taxon>
        <taxon>Pseudomonadati</taxon>
        <taxon>Pseudomonadota</taxon>
        <taxon>Alphaproteobacteria</taxon>
        <taxon>Maricaulales</taxon>
        <taxon>Maricaulaceae</taxon>
        <taxon>Glycocaulis</taxon>
    </lineage>
</organism>
<accession>A0ABQ1XPT7</accession>
<dbReference type="InterPro" id="IPR011855">
    <property type="entry name" value="Phgtail_TP901_1"/>
</dbReference>
<evidence type="ECO:0000313" key="1">
    <source>
        <dbReference type="EMBL" id="GGG99933.1"/>
    </source>
</evidence>
<dbReference type="EMBL" id="BMFS01000006">
    <property type="protein sequence ID" value="GGG99933.1"/>
    <property type="molecule type" value="Genomic_DNA"/>
</dbReference>
<dbReference type="Gene3D" id="4.10.410.40">
    <property type="match status" value="1"/>
</dbReference>
<dbReference type="PRINTS" id="PR01996">
    <property type="entry name" value="MTP1FAMILY"/>
</dbReference>
<proteinExistence type="predicted"/>